<comment type="caution">
    <text evidence="1">The sequence shown here is derived from an EMBL/GenBank/DDBJ whole genome shotgun (WGS) entry which is preliminary data.</text>
</comment>
<organism evidence="1 2">
    <name type="scientific">Methanobrevibacter woesei</name>
    <dbReference type="NCBI Taxonomy" id="190976"/>
    <lineage>
        <taxon>Archaea</taxon>
        <taxon>Methanobacteriati</taxon>
        <taxon>Methanobacteriota</taxon>
        <taxon>Methanomada group</taxon>
        <taxon>Methanobacteria</taxon>
        <taxon>Methanobacteriales</taxon>
        <taxon>Methanobacteriaceae</taxon>
        <taxon>Methanobrevibacter</taxon>
    </lineage>
</organism>
<evidence type="ECO:0008006" key="3">
    <source>
        <dbReference type="Google" id="ProtNLM"/>
    </source>
</evidence>
<dbReference type="OrthoDB" id="77433at2157"/>
<gene>
    <name evidence="1" type="ORF">MBBWO_06150</name>
</gene>
<protein>
    <recommendedName>
        <fullName evidence="3">DUF4868 domain-containing protein</fullName>
    </recommendedName>
</protein>
<dbReference type="RefSeq" id="WP_116669420.1">
    <property type="nucleotide sequence ID" value="NZ_MZGU01000004.1"/>
</dbReference>
<keyword evidence="2" id="KW-1185">Reference proteome</keyword>
<dbReference type="InterPro" id="IPR032359">
    <property type="entry name" value="KwaB-like"/>
</dbReference>
<dbReference type="AlphaFoldDB" id="A0A2U1S6U7"/>
<sequence length="315" mass="38166">MKKILKKINNIDINNVNLYLFSKHKYSNDFEVFSTIFNNNQIKEDMKNILKEQIINHIDDENHEIYEYNPIFKDNQIVQRINCDEIEYLNKFINEINLNCGIYNENKLKKDHELWLIAIVIDDGIDKIISFQKIRSKILLKNKTYLLTFGNKIKKFKEPLLQLKETMDCICFLEKNKEWKDQNMYIFNSYYFEMIFGFEKKFKREIISMLENLKNNNEYDMNLLNTNQLYEKVKTNKNHLKKLYVILKNNNFNYLNEENIHKIEEKSRIKFNRPNGKIELKTNEDVRKLLNFLNDDYLEGILSEKTFITSNKRDV</sequence>
<evidence type="ECO:0000313" key="2">
    <source>
        <dbReference type="Proteomes" id="UP000245577"/>
    </source>
</evidence>
<dbReference type="EMBL" id="MZGU01000004">
    <property type="protein sequence ID" value="PWB85769.1"/>
    <property type="molecule type" value="Genomic_DNA"/>
</dbReference>
<proteinExistence type="predicted"/>
<dbReference type="Pfam" id="PF16162">
    <property type="entry name" value="KwaB"/>
    <property type="match status" value="1"/>
</dbReference>
<reference evidence="1 2" key="1">
    <citation type="submission" date="2017-03" db="EMBL/GenBank/DDBJ databases">
        <title>Genome sequence of Methanobrevibacter wosei.</title>
        <authorList>
            <person name="Poehlein A."/>
            <person name="Seedorf H."/>
            <person name="Daniel R."/>
        </authorList>
    </citation>
    <scope>NUCLEOTIDE SEQUENCE [LARGE SCALE GENOMIC DNA]</scope>
    <source>
        <strain evidence="1 2">DSM 11979</strain>
    </source>
</reference>
<name>A0A2U1S6U7_9EURY</name>
<evidence type="ECO:0000313" key="1">
    <source>
        <dbReference type="EMBL" id="PWB85769.1"/>
    </source>
</evidence>
<dbReference type="Proteomes" id="UP000245577">
    <property type="component" value="Unassembled WGS sequence"/>
</dbReference>
<accession>A0A2U1S6U7</accession>